<evidence type="ECO:0008006" key="3">
    <source>
        <dbReference type="Google" id="ProtNLM"/>
    </source>
</evidence>
<proteinExistence type="predicted"/>
<protein>
    <recommendedName>
        <fullName evidence="3">F-box domain-containing protein</fullName>
    </recommendedName>
</protein>
<dbReference type="EMBL" id="JAGMVJ010000001">
    <property type="protein sequence ID" value="KAH7096026.1"/>
    <property type="molecule type" value="Genomic_DNA"/>
</dbReference>
<dbReference type="CDD" id="cd09917">
    <property type="entry name" value="F-box_SF"/>
    <property type="match status" value="1"/>
</dbReference>
<evidence type="ECO:0000313" key="2">
    <source>
        <dbReference type="Proteomes" id="UP000813461"/>
    </source>
</evidence>
<keyword evidence="2" id="KW-1185">Reference proteome</keyword>
<accession>A0A8K0RMF4</accession>
<reference evidence="1" key="1">
    <citation type="journal article" date="2021" name="Nat. Commun.">
        <title>Genetic determinants of endophytism in the Arabidopsis root mycobiome.</title>
        <authorList>
            <person name="Mesny F."/>
            <person name="Miyauchi S."/>
            <person name="Thiergart T."/>
            <person name="Pickel B."/>
            <person name="Atanasova L."/>
            <person name="Karlsson M."/>
            <person name="Huettel B."/>
            <person name="Barry K.W."/>
            <person name="Haridas S."/>
            <person name="Chen C."/>
            <person name="Bauer D."/>
            <person name="Andreopoulos W."/>
            <person name="Pangilinan J."/>
            <person name="LaButti K."/>
            <person name="Riley R."/>
            <person name="Lipzen A."/>
            <person name="Clum A."/>
            <person name="Drula E."/>
            <person name="Henrissat B."/>
            <person name="Kohler A."/>
            <person name="Grigoriev I.V."/>
            <person name="Martin F.M."/>
            <person name="Hacquard S."/>
        </authorList>
    </citation>
    <scope>NUCLEOTIDE SEQUENCE</scope>
    <source>
        <strain evidence="1">MPI-SDFR-AT-0120</strain>
    </source>
</reference>
<sequence>MTRLLDLPPEVLRLTLSHLLDIDIRSFLVVRSTCKTFEANVKDILEIDFLDHGLAFHALLASHFHALFDSSAVGPIRYLIPHDNLAPLRTLPWTSNIEIRKKWEIQEASWRHLPLASPTGAIVRKLQMVSVQRHREDIAGVYGNDVMFPIWTLSNDESLTSEEHMLPGGACYIPPHGVTIGWLYDFIIGANDFVGEGWKLHFETKISDPVEFAERSRLVGSGEKEGPEDEIMEMFTKLFVADKDCAVLVERGGWCPAGQAAVGEEIWHPQRLDEDNPLQVPF</sequence>
<organism evidence="1 2">
    <name type="scientific">Paraphoma chrysanthemicola</name>
    <dbReference type="NCBI Taxonomy" id="798071"/>
    <lineage>
        <taxon>Eukaryota</taxon>
        <taxon>Fungi</taxon>
        <taxon>Dikarya</taxon>
        <taxon>Ascomycota</taxon>
        <taxon>Pezizomycotina</taxon>
        <taxon>Dothideomycetes</taxon>
        <taxon>Pleosporomycetidae</taxon>
        <taxon>Pleosporales</taxon>
        <taxon>Pleosporineae</taxon>
        <taxon>Phaeosphaeriaceae</taxon>
        <taxon>Paraphoma</taxon>
    </lineage>
</organism>
<gene>
    <name evidence="1" type="ORF">FB567DRAFT_514039</name>
</gene>
<evidence type="ECO:0000313" key="1">
    <source>
        <dbReference type="EMBL" id="KAH7096026.1"/>
    </source>
</evidence>
<dbReference type="OrthoDB" id="3800738at2759"/>
<name>A0A8K0RMF4_9PLEO</name>
<dbReference type="AlphaFoldDB" id="A0A8K0RMF4"/>
<comment type="caution">
    <text evidence="1">The sequence shown here is derived from an EMBL/GenBank/DDBJ whole genome shotgun (WGS) entry which is preliminary data.</text>
</comment>
<dbReference type="Proteomes" id="UP000813461">
    <property type="component" value="Unassembled WGS sequence"/>
</dbReference>